<sequence>MSLWDKMAPMALYAVTIRITATPEQAGPAVQEQIAALQELEQAGRIRLAGRLEREDGFLAIFQAKDLLDARATAEEFPLIEAGMASWSLRLFEELQK</sequence>
<comment type="caution">
    <text evidence="3">The sequence shown here is derived from an EMBL/GenBank/DDBJ whole genome shotgun (WGS) entry which is preliminary data.</text>
</comment>
<name>A0A8J7CLJ1_9BACT</name>
<dbReference type="InterPro" id="IPR005545">
    <property type="entry name" value="YCII"/>
</dbReference>
<feature type="domain" description="YCII-related" evidence="2">
    <location>
        <begin position="15"/>
        <end position="85"/>
    </location>
</feature>
<evidence type="ECO:0000313" key="4">
    <source>
        <dbReference type="Proteomes" id="UP000648239"/>
    </source>
</evidence>
<dbReference type="Pfam" id="PF03795">
    <property type="entry name" value="YCII"/>
    <property type="match status" value="1"/>
</dbReference>
<gene>
    <name evidence="3" type="ORF">IFK94_08530</name>
</gene>
<organism evidence="3 4">
    <name type="scientific">Candidatus Polarisedimenticola svalbardensis</name>
    <dbReference type="NCBI Taxonomy" id="2886004"/>
    <lineage>
        <taxon>Bacteria</taxon>
        <taxon>Pseudomonadati</taxon>
        <taxon>Acidobacteriota</taxon>
        <taxon>Candidatus Polarisedimenticolia</taxon>
        <taxon>Candidatus Polarisedimenticolales</taxon>
        <taxon>Candidatus Polarisedimenticolaceae</taxon>
        <taxon>Candidatus Polarisedimenticola</taxon>
    </lineage>
</organism>
<comment type="similarity">
    <text evidence="1">Belongs to the YciI family.</text>
</comment>
<evidence type="ECO:0000313" key="3">
    <source>
        <dbReference type="EMBL" id="MBD3868158.1"/>
    </source>
</evidence>
<evidence type="ECO:0000259" key="2">
    <source>
        <dbReference type="Pfam" id="PF03795"/>
    </source>
</evidence>
<dbReference type="InterPro" id="IPR011008">
    <property type="entry name" value="Dimeric_a/b-barrel"/>
</dbReference>
<dbReference type="AlphaFoldDB" id="A0A8J7CLJ1"/>
<dbReference type="SUPFAM" id="SSF54909">
    <property type="entry name" value="Dimeric alpha+beta barrel"/>
    <property type="match status" value="1"/>
</dbReference>
<accession>A0A8J7CLJ1</accession>
<dbReference type="EMBL" id="JACXWD010000024">
    <property type="protein sequence ID" value="MBD3868158.1"/>
    <property type="molecule type" value="Genomic_DNA"/>
</dbReference>
<evidence type="ECO:0000256" key="1">
    <source>
        <dbReference type="ARBA" id="ARBA00007689"/>
    </source>
</evidence>
<proteinExistence type="inferred from homology"/>
<dbReference type="Proteomes" id="UP000648239">
    <property type="component" value="Unassembled WGS sequence"/>
</dbReference>
<reference evidence="3 4" key="1">
    <citation type="submission" date="2020-08" db="EMBL/GenBank/DDBJ databases">
        <title>Acidobacteriota in marine sediments use diverse sulfur dissimilation pathways.</title>
        <authorList>
            <person name="Wasmund K."/>
        </authorList>
    </citation>
    <scope>NUCLEOTIDE SEQUENCE [LARGE SCALE GENOMIC DNA]</scope>
    <source>
        <strain evidence="3">MAG AM4</strain>
    </source>
</reference>
<protein>
    <recommendedName>
        <fullName evidence="2">YCII-related domain-containing protein</fullName>
    </recommendedName>
</protein>